<accession>A0A0A9BH32</accession>
<dbReference type="EMBL" id="GBRH01235274">
    <property type="protein sequence ID" value="JAD62621.1"/>
    <property type="molecule type" value="Transcribed_RNA"/>
</dbReference>
<sequence>MKDQNMHVHQEFDEPKRYFSTLWNQG</sequence>
<reference evidence="1" key="1">
    <citation type="submission" date="2014-09" db="EMBL/GenBank/DDBJ databases">
        <authorList>
            <person name="Magalhaes I.L.F."/>
            <person name="Oliveira U."/>
            <person name="Santos F.R."/>
            <person name="Vidigal T.H.D.A."/>
            <person name="Brescovit A.D."/>
            <person name="Santos A.J."/>
        </authorList>
    </citation>
    <scope>NUCLEOTIDE SEQUENCE</scope>
    <source>
        <tissue evidence="1">Shoot tissue taken approximately 20 cm above the soil surface</tissue>
    </source>
</reference>
<proteinExistence type="predicted"/>
<reference evidence="1" key="2">
    <citation type="journal article" date="2015" name="Data Brief">
        <title>Shoot transcriptome of the giant reed, Arundo donax.</title>
        <authorList>
            <person name="Barrero R.A."/>
            <person name="Guerrero F.D."/>
            <person name="Moolhuijzen P."/>
            <person name="Goolsby J.A."/>
            <person name="Tidwell J."/>
            <person name="Bellgard S.E."/>
            <person name="Bellgard M.I."/>
        </authorList>
    </citation>
    <scope>NUCLEOTIDE SEQUENCE</scope>
    <source>
        <tissue evidence="1">Shoot tissue taken approximately 20 cm above the soil surface</tissue>
    </source>
</reference>
<dbReference type="AlphaFoldDB" id="A0A0A9BH32"/>
<evidence type="ECO:0000313" key="1">
    <source>
        <dbReference type="EMBL" id="JAD62621.1"/>
    </source>
</evidence>
<name>A0A0A9BH32_ARUDO</name>
<protein>
    <submittedName>
        <fullName evidence="1">Uncharacterized protein</fullName>
    </submittedName>
</protein>
<organism evidence="1">
    <name type="scientific">Arundo donax</name>
    <name type="common">Giant reed</name>
    <name type="synonym">Donax arundinaceus</name>
    <dbReference type="NCBI Taxonomy" id="35708"/>
    <lineage>
        <taxon>Eukaryota</taxon>
        <taxon>Viridiplantae</taxon>
        <taxon>Streptophyta</taxon>
        <taxon>Embryophyta</taxon>
        <taxon>Tracheophyta</taxon>
        <taxon>Spermatophyta</taxon>
        <taxon>Magnoliopsida</taxon>
        <taxon>Liliopsida</taxon>
        <taxon>Poales</taxon>
        <taxon>Poaceae</taxon>
        <taxon>PACMAD clade</taxon>
        <taxon>Arundinoideae</taxon>
        <taxon>Arundineae</taxon>
        <taxon>Arundo</taxon>
    </lineage>
</organism>